<evidence type="ECO:0000259" key="10">
    <source>
        <dbReference type="SMART" id="SM00831"/>
    </source>
</evidence>
<protein>
    <recommendedName>
        <fullName evidence="10">Cation-transporting P-type ATPase N-terminal domain-containing protein</fullName>
    </recommendedName>
</protein>
<dbReference type="InterPro" id="IPR044492">
    <property type="entry name" value="P_typ_ATPase_HD_dom"/>
</dbReference>
<reference evidence="11" key="1">
    <citation type="submission" date="2020-05" db="EMBL/GenBank/DDBJ databases">
        <title>Phylogenomic resolution of chytrid fungi.</title>
        <authorList>
            <person name="Stajich J.E."/>
            <person name="Amses K."/>
            <person name="Simmons R."/>
            <person name="Seto K."/>
            <person name="Myers J."/>
            <person name="Bonds A."/>
            <person name="Quandt C.A."/>
            <person name="Barry K."/>
            <person name="Liu P."/>
            <person name="Grigoriev I."/>
            <person name="Longcore J.E."/>
            <person name="James T.Y."/>
        </authorList>
    </citation>
    <scope>NUCLEOTIDE SEQUENCE</scope>
    <source>
        <strain evidence="11">JEL0379</strain>
    </source>
</reference>
<name>A0AAD5XIZ7_9FUNG</name>
<keyword evidence="12" id="KW-1185">Reference proteome</keyword>
<evidence type="ECO:0000256" key="8">
    <source>
        <dbReference type="ARBA" id="ARBA00023136"/>
    </source>
</evidence>
<feature type="domain" description="Cation-transporting P-type ATPase N-terminal" evidence="10">
    <location>
        <begin position="55"/>
        <end position="127"/>
    </location>
</feature>
<dbReference type="FunFam" id="3.40.50.1000:FF:000001">
    <property type="entry name" value="Phospholipid-transporting ATPase IC"/>
    <property type="match status" value="1"/>
</dbReference>
<dbReference type="GO" id="GO:0006883">
    <property type="term" value="P:intracellular sodium ion homeostasis"/>
    <property type="evidence" value="ECO:0007669"/>
    <property type="project" value="TreeGrafter"/>
</dbReference>
<dbReference type="InterPro" id="IPR004014">
    <property type="entry name" value="ATPase_P-typ_cation-transptr_N"/>
</dbReference>
<comment type="subcellular location">
    <subcellularLocation>
        <location evidence="1">Cell membrane</location>
        <topology evidence="1">Multi-pass membrane protein</topology>
    </subcellularLocation>
</comment>
<dbReference type="SUPFAM" id="SSF81660">
    <property type="entry name" value="Metal cation-transporting ATPase, ATP-binding domain N"/>
    <property type="match status" value="1"/>
</dbReference>
<dbReference type="PANTHER" id="PTHR43294">
    <property type="entry name" value="SODIUM/POTASSIUM-TRANSPORTING ATPASE SUBUNIT ALPHA"/>
    <property type="match status" value="1"/>
</dbReference>
<dbReference type="SUPFAM" id="SSF56784">
    <property type="entry name" value="HAD-like"/>
    <property type="match status" value="1"/>
</dbReference>
<dbReference type="GO" id="GO:0016887">
    <property type="term" value="F:ATP hydrolysis activity"/>
    <property type="evidence" value="ECO:0007669"/>
    <property type="project" value="InterPro"/>
</dbReference>
<feature type="transmembrane region" description="Helical" evidence="9">
    <location>
        <begin position="873"/>
        <end position="898"/>
    </location>
</feature>
<dbReference type="GO" id="GO:1902600">
    <property type="term" value="P:proton transmembrane transport"/>
    <property type="evidence" value="ECO:0007669"/>
    <property type="project" value="TreeGrafter"/>
</dbReference>
<dbReference type="PRINTS" id="PR00119">
    <property type="entry name" value="CATATPASE"/>
</dbReference>
<dbReference type="Proteomes" id="UP001212152">
    <property type="component" value="Unassembled WGS sequence"/>
</dbReference>
<evidence type="ECO:0000256" key="4">
    <source>
        <dbReference type="ARBA" id="ARBA00022741"/>
    </source>
</evidence>
<keyword evidence="6" id="KW-1278">Translocase</keyword>
<dbReference type="PANTHER" id="PTHR43294:SF21">
    <property type="entry name" value="CATION TRANSPORTING ATPASE"/>
    <property type="match status" value="1"/>
</dbReference>
<proteinExistence type="predicted"/>
<dbReference type="Pfam" id="PF00689">
    <property type="entry name" value="Cation_ATPase_C"/>
    <property type="match status" value="1"/>
</dbReference>
<feature type="transmembrane region" description="Helical" evidence="9">
    <location>
        <begin position="1007"/>
        <end position="1025"/>
    </location>
</feature>
<evidence type="ECO:0000256" key="5">
    <source>
        <dbReference type="ARBA" id="ARBA00022840"/>
    </source>
</evidence>
<keyword evidence="2" id="KW-1003">Cell membrane</keyword>
<dbReference type="InterPro" id="IPR001757">
    <property type="entry name" value="P_typ_ATPase"/>
</dbReference>
<dbReference type="Gene3D" id="3.40.1110.10">
    <property type="entry name" value="Calcium-transporting ATPase, cytoplasmic domain N"/>
    <property type="match status" value="1"/>
</dbReference>
<dbReference type="GO" id="GO:0030007">
    <property type="term" value="P:intracellular potassium ion homeostasis"/>
    <property type="evidence" value="ECO:0007669"/>
    <property type="project" value="TreeGrafter"/>
</dbReference>
<dbReference type="GO" id="GO:1990573">
    <property type="term" value="P:potassium ion import across plasma membrane"/>
    <property type="evidence" value="ECO:0007669"/>
    <property type="project" value="TreeGrafter"/>
</dbReference>
<dbReference type="Pfam" id="PF00122">
    <property type="entry name" value="E1-E2_ATPase"/>
    <property type="match status" value="1"/>
</dbReference>
<dbReference type="Pfam" id="PF00690">
    <property type="entry name" value="Cation_ATPase_N"/>
    <property type="match status" value="1"/>
</dbReference>
<dbReference type="InterPro" id="IPR006068">
    <property type="entry name" value="ATPase_P-typ_cation-transptr_C"/>
</dbReference>
<dbReference type="EMBL" id="JADGJQ010000135">
    <property type="protein sequence ID" value="KAJ3167541.1"/>
    <property type="molecule type" value="Genomic_DNA"/>
</dbReference>
<dbReference type="Gene3D" id="1.20.1110.10">
    <property type="entry name" value="Calcium-transporting ATPase, transmembrane domain"/>
    <property type="match status" value="1"/>
</dbReference>
<dbReference type="Pfam" id="PF08282">
    <property type="entry name" value="Hydrolase_3"/>
    <property type="match status" value="1"/>
</dbReference>
<dbReference type="Gene3D" id="3.40.50.1000">
    <property type="entry name" value="HAD superfamily/HAD-like"/>
    <property type="match status" value="1"/>
</dbReference>
<evidence type="ECO:0000256" key="7">
    <source>
        <dbReference type="ARBA" id="ARBA00022989"/>
    </source>
</evidence>
<dbReference type="SFLD" id="SFLDF00027">
    <property type="entry name" value="p-type_atpase"/>
    <property type="match status" value="1"/>
</dbReference>
<evidence type="ECO:0000313" key="11">
    <source>
        <dbReference type="EMBL" id="KAJ3167541.1"/>
    </source>
</evidence>
<dbReference type="InterPro" id="IPR059000">
    <property type="entry name" value="ATPase_P-type_domA"/>
</dbReference>
<dbReference type="SMART" id="SM00831">
    <property type="entry name" value="Cation_ATPase_N"/>
    <property type="match status" value="1"/>
</dbReference>
<dbReference type="InterPro" id="IPR036412">
    <property type="entry name" value="HAD-like_sf"/>
</dbReference>
<dbReference type="InterPro" id="IPR018303">
    <property type="entry name" value="ATPase_P-typ_P_site"/>
</dbReference>
<gene>
    <name evidence="11" type="ORF">HDU87_001490</name>
</gene>
<dbReference type="SUPFAM" id="SSF81653">
    <property type="entry name" value="Calcium ATPase, transduction domain A"/>
    <property type="match status" value="1"/>
</dbReference>
<feature type="transmembrane region" description="Helical" evidence="9">
    <location>
        <begin position="304"/>
        <end position="326"/>
    </location>
</feature>
<dbReference type="GO" id="GO:0005391">
    <property type="term" value="F:P-type sodium:potassium-exchanging transporter activity"/>
    <property type="evidence" value="ECO:0007669"/>
    <property type="project" value="TreeGrafter"/>
</dbReference>
<feature type="transmembrane region" description="Helical" evidence="9">
    <location>
        <begin position="800"/>
        <end position="824"/>
    </location>
</feature>
<feature type="transmembrane region" description="Helical" evidence="9">
    <location>
        <begin position="338"/>
        <end position="367"/>
    </location>
</feature>
<dbReference type="GO" id="GO:0005886">
    <property type="term" value="C:plasma membrane"/>
    <property type="evidence" value="ECO:0007669"/>
    <property type="project" value="UniProtKB-SubCell"/>
</dbReference>
<dbReference type="SFLD" id="SFLDG00002">
    <property type="entry name" value="C1.7:_P-type_atpase_like"/>
    <property type="match status" value="1"/>
</dbReference>
<keyword evidence="8 9" id="KW-0472">Membrane</keyword>
<dbReference type="NCBIfam" id="TIGR01494">
    <property type="entry name" value="ATPase_P-type"/>
    <property type="match status" value="2"/>
</dbReference>
<feature type="transmembrane region" description="Helical" evidence="9">
    <location>
        <begin position="830"/>
        <end position="852"/>
    </location>
</feature>
<dbReference type="InterPro" id="IPR023298">
    <property type="entry name" value="ATPase_P-typ_TM_dom_sf"/>
</dbReference>
<evidence type="ECO:0000256" key="3">
    <source>
        <dbReference type="ARBA" id="ARBA00022692"/>
    </source>
</evidence>
<evidence type="ECO:0000256" key="1">
    <source>
        <dbReference type="ARBA" id="ARBA00004651"/>
    </source>
</evidence>
<dbReference type="InterPro" id="IPR023214">
    <property type="entry name" value="HAD_sf"/>
</dbReference>
<evidence type="ECO:0000256" key="2">
    <source>
        <dbReference type="ARBA" id="ARBA00022475"/>
    </source>
</evidence>
<accession>A0AAD5XIZ7</accession>
<keyword evidence="3 9" id="KW-0812">Transmembrane</keyword>
<dbReference type="PRINTS" id="PR00121">
    <property type="entry name" value="NAKATPASE"/>
</dbReference>
<evidence type="ECO:0000256" key="6">
    <source>
        <dbReference type="ARBA" id="ARBA00022967"/>
    </source>
</evidence>
<keyword evidence="7 9" id="KW-1133">Transmembrane helix</keyword>
<evidence type="ECO:0000256" key="9">
    <source>
        <dbReference type="SAM" id="Phobius"/>
    </source>
</evidence>
<dbReference type="InterPro" id="IPR023299">
    <property type="entry name" value="ATPase_P-typ_cyto_dom_N"/>
</dbReference>
<feature type="transmembrane region" description="Helical" evidence="9">
    <location>
        <begin position="977"/>
        <end position="995"/>
    </location>
</feature>
<dbReference type="FunFam" id="3.40.50.1000:FF:000083">
    <property type="entry name" value="Sodium/potassium-transporting ATPase subunit alpha"/>
    <property type="match status" value="1"/>
</dbReference>
<dbReference type="Gene3D" id="2.70.150.10">
    <property type="entry name" value="Calcium-transporting ATPase, cytoplasmic transduction domain A"/>
    <property type="match status" value="1"/>
</dbReference>
<dbReference type="InterPro" id="IPR008250">
    <property type="entry name" value="ATPase_P-typ_transduc_dom_A_sf"/>
</dbReference>
<feature type="transmembrane region" description="Helical" evidence="9">
    <location>
        <begin position="138"/>
        <end position="162"/>
    </location>
</feature>
<dbReference type="SFLD" id="SFLDS00003">
    <property type="entry name" value="Haloacid_Dehalogenase"/>
    <property type="match status" value="1"/>
</dbReference>
<dbReference type="InterPro" id="IPR050510">
    <property type="entry name" value="Cation_transp_ATPase_P-type"/>
</dbReference>
<keyword evidence="4" id="KW-0547">Nucleotide-binding</keyword>
<dbReference type="GO" id="GO:0036376">
    <property type="term" value="P:sodium ion export across plasma membrane"/>
    <property type="evidence" value="ECO:0007669"/>
    <property type="project" value="TreeGrafter"/>
</dbReference>
<organism evidence="11 12">
    <name type="scientific">Geranomyces variabilis</name>
    <dbReference type="NCBI Taxonomy" id="109894"/>
    <lineage>
        <taxon>Eukaryota</taxon>
        <taxon>Fungi</taxon>
        <taxon>Fungi incertae sedis</taxon>
        <taxon>Chytridiomycota</taxon>
        <taxon>Chytridiomycota incertae sedis</taxon>
        <taxon>Chytridiomycetes</taxon>
        <taxon>Spizellomycetales</taxon>
        <taxon>Powellomycetaceae</taxon>
        <taxon>Geranomyces</taxon>
    </lineage>
</organism>
<sequence length="1046" mass="114777">MTQVSASMKRVAIEEGTAVPVSSHSTMNEDLRLRYRTLSIQLDGPNKDVPLRNLDVHLWKPQDIFTRFNTHPQLGLETAAVTRKTAEGKNIISPPPTRYVKQIIGYVFGGFNFLMWIALVVTVISYQPLGSLNDNTPAPFNLGVAGLIFIVIILSATFYAFVDWNASRIMTSIRSLISETATVVRNGETITIPSQDVVVGDVMLLSLGQRVAADVRLVEVSHDLAFDRALLTGESDPVSGTVEPTEKNVLESANIALSSSFCVQGTAKGVVFAIGDDTIMGRIIGLSSQQATTHTPLQKELWRFTLIISSLALSLFSLSIIFWATYLQRDHNGFFSLSVAIINSIGCLTAFVPQGLPICVALSLTIVARRMAARRVLVKNLSTIETLGCMSVLCSDKTGTLTEGSMHVEGYGFADSSFTTDEECGVLSPAEKELAMVARLCNGASFDDSADPERSAKRVVRGDATDSAILRFVEIFPGVPELVESHDKIFEIPFNSKNKWMLSLHVSKDTGASTLLLKGAPDILFRSCTTVLNRDGTSVPFTGAARTAILQLQETWSNQGQRVLALCSKREDSKTISRFTGPDGHANALESVAHGEFTLVGLLGIRDPPRPDVLPAVKIIRRAYVRVFMVTGDFKNTAIAIARSVGIITNEQVDDIDGLRSNANAREWFVKAKYPDMKPHPDHAIRSLVLVGADVEEMSSEDWNMAVGFYTEIVFARTTPEQKLQIVQAIKLRGDNTVAVTGDGVNDAPALRAADIGVAMGSGSDVAKEAASMVLLGNDFASLVVAIENGRLVFDNLKKVILYLMPAGTYTEFAAVFANVYLGMPLALSSFLQVAFSIFNDVSMSIALMYETAESDLMLRRPRNARTDRLTDWRFFVQIYLFIGLMMWICAMGMWFLFMSENDIGFQELLLAYESWGASLPIHHYTTDELTSLVNTGNCIYYVTMIFLQFGCVLAVRNRRVSILQANPFYGPRRNPVILVGMAVSVSFGLFFLYAPALQNLFGTTPIPAKFWFIPLGFGLAILLMDEIRKLVVRSFPDSLVAKAAW</sequence>
<dbReference type="AlphaFoldDB" id="A0AAD5XIZ7"/>
<keyword evidence="5" id="KW-0067">ATP-binding</keyword>
<feature type="transmembrane region" description="Helical" evidence="9">
    <location>
        <begin position="103"/>
        <end position="126"/>
    </location>
</feature>
<comment type="caution">
    <text evidence="11">The sequence shown here is derived from an EMBL/GenBank/DDBJ whole genome shotgun (WGS) entry which is preliminary data.</text>
</comment>
<dbReference type="PROSITE" id="PS00154">
    <property type="entry name" value="ATPASE_E1_E2"/>
    <property type="match status" value="1"/>
</dbReference>
<dbReference type="SUPFAM" id="SSF81665">
    <property type="entry name" value="Calcium ATPase, transmembrane domain M"/>
    <property type="match status" value="1"/>
</dbReference>
<dbReference type="Pfam" id="PF13246">
    <property type="entry name" value="Cation_ATPase"/>
    <property type="match status" value="1"/>
</dbReference>
<dbReference type="GO" id="GO:0005524">
    <property type="term" value="F:ATP binding"/>
    <property type="evidence" value="ECO:0007669"/>
    <property type="project" value="UniProtKB-KW"/>
</dbReference>
<feature type="transmembrane region" description="Helical" evidence="9">
    <location>
        <begin position="940"/>
        <end position="956"/>
    </location>
</feature>
<evidence type="ECO:0000313" key="12">
    <source>
        <dbReference type="Proteomes" id="UP001212152"/>
    </source>
</evidence>